<keyword evidence="7" id="KW-1185">Reference proteome</keyword>
<evidence type="ECO:0000256" key="5">
    <source>
        <dbReference type="SAM" id="Phobius"/>
    </source>
</evidence>
<dbReference type="CDD" id="cd09323">
    <property type="entry name" value="TDT_SLAC1_like"/>
    <property type="match status" value="1"/>
</dbReference>
<dbReference type="InterPro" id="IPR038665">
    <property type="entry name" value="Voltage-dep_anion_channel_sf"/>
</dbReference>
<reference evidence="6 7" key="1">
    <citation type="submission" date="2019-04" db="EMBL/GenBank/DDBJ databases">
        <title>Shimia ponticola sp. nov., isolated from seawater.</title>
        <authorList>
            <person name="Kim Y.-O."/>
            <person name="Yoon J.-H."/>
        </authorList>
    </citation>
    <scope>NUCLEOTIDE SEQUENCE [LARGE SCALE GENOMIC DNA]</scope>
    <source>
        <strain evidence="6 7">MYP11</strain>
    </source>
</reference>
<dbReference type="InterPro" id="IPR052951">
    <property type="entry name" value="Tellurite_res_ion_channel"/>
</dbReference>
<organism evidence="6 7">
    <name type="scientific">Aliishimia ponticola</name>
    <dbReference type="NCBI Taxonomy" id="2499833"/>
    <lineage>
        <taxon>Bacteria</taxon>
        <taxon>Pseudomonadati</taxon>
        <taxon>Pseudomonadota</taxon>
        <taxon>Alphaproteobacteria</taxon>
        <taxon>Rhodobacterales</taxon>
        <taxon>Paracoccaceae</taxon>
        <taxon>Aliishimia</taxon>
    </lineage>
</organism>
<dbReference type="Gene3D" id="1.50.10.150">
    <property type="entry name" value="Voltage-dependent anion channel"/>
    <property type="match status" value="1"/>
</dbReference>
<feature type="transmembrane region" description="Helical" evidence="5">
    <location>
        <begin position="26"/>
        <end position="44"/>
    </location>
</feature>
<proteinExistence type="predicted"/>
<dbReference type="PANTHER" id="PTHR37955:SF1">
    <property type="entry name" value="DEP DOMAIN-CONTAINING PROTEIN"/>
    <property type="match status" value="1"/>
</dbReference>
<evidence type="ECO:0000256" key="1">
    <source>
        <dbReference type="ARBA" id="ARBA00004141"/>
    </source>
</evidence>
<comment type="caution">
    <text evidence="6">The sequence shown here is derived from an EMBL/GenBank/DDBJ whole genome shotgun (WGS) entry which is preliminary data.</text>
</comment>
<keyword evidence="3 5" id="KW-1133">Transmembrane helix</keyword>
<sequence>MSNLDPAPDGTAPAAAPQSRLQHVPISLFGMTMGLFGLGLALHAGGLDRASAALGIIGAALFVFLLAIYALKSLRYPAALVEDWHHPVRLSFFPAISISLLLLATLARPSLPDAAHAIWLIGAAAQGILTLVVVSAWISHRSFGPVTLSPAWFIPAVGNLVVPVAGVAFGHDALSWYFFSVGLLFWLVLLTVVFNRLIFHDPLPGKLRPTLVILIAPPAVAFLSWTQLNGGQIDPAAHILINAGYFFAALVALQVPGLLRLPFALSFWALSFPLAALTIASFRFGVLAASGAHNGLGYGLLALTILTIAALVLHTLRAARRGAICVPE</sequence>
<gene>
    <name evidence="6" type="ORF">E4Z66_02520</name>
</gene>
<feature type="transmembrane region" description="Helical" evidence="5">
    <location>
        <begin position="50"/>
        <end position="71"/>
    </location>
</feature>
<dbReference type="AlphaFoldDB" id="A0A4S4NHW5"/>
<dbReference type="EMBL" id="SRKY01000001">
    <property type="protein sequence ID" value="THH38465.1"/>
    <property type="molecule type" value="Genomic_DNA"/>
</dbReference>
<feature type="transmembrane region" description="Helical" evidence="5">
    <location>
        <begin position="92"/>
        <end position="111"/>
    </location>
</feature>
<evidence type="ECO:0000256" key="4">
    <source>
        <dbReference type="ARBA" id="ARBA00023136"/>
    </source>
</evidence>
<feature type="transmembrane region" description="Helical" evidence="5">
    <location>
        <begin position="176"/>
        <end position="199"/>
    </location>
</feature>
<feature type="transmembrane region" description="Helical" evidence="5">
    <location>
        <begin position="150"/>
        <end position="170"/>
    </location>
</feature>
<dbReference type="RefSeq" id="WP_136461357.1">
    <property type="nucleotide sequence ID" value="NZ_SRKY01000001.1"/>
</dbReference>
<feature type="transmembrane region" description="Helical" evidence="5">
    <location>
        <begin position="211"/>
        <end position="230"/>
    </location>
</feature>
<feature type="transmembrane region" description="Helical" evidence="5">
    <location>
        <begin position="267"/>
        <end position="289"/>
    </location>
</feature>
<evidence type="ECO:0000256" key="3">
    <source>
        <dbReference type="ARBA" id="ARBA00022989"/>
    </source>
</evidence>
<evidence type="ECO:0000313" key="6">
    <source>
        <dbReference type="EMBL" id="THH38465.1"/>
    </source>
</evidence>
<keyword evidence="4 5" id="KW-0472">Membrane</keyword>
<dbReference type="GO" id="GO:0046583">
    <property type="term" value="F:monoatomic cation efflux transmembrane transporter activity"/>
    <property type="evidence" value="ECO:0007669"/>
    <property type="project" value="TreeGrafter"/>
</dbReference>
<protein>
    <submittedName>
        <fullName evidence="6">C4-dicarboxylate ABC transporter</fullName>
    </submittedName>
</protein>
<dbReference type="Proteomes" id="UP000306602">
    <property type="component" value="Unassembled WGS sequence"/>
</dbReference>
<name>A0A4S4NHW5_9RHOB</name>
<dbReference type="InterPro" id="IPR004695">
    <property type="entry name" value="SLAC1/Mae1/Ssu1/TehA"/>
</dbReference>
<feature type="transmembrane region" description="Helical" evidence="5">
    <location>
        <begin position="117"/>
        <end position="138"/>
    </location>
</feature>
<comment type="subcellular location">
    <subcellularLocation>
        <location evidence="1">Membrane</location>
        <topology evidence="1">Multi-pass membrane protein</topology>
    </subcellularLocation>
</comment>
<evidence type="ECO:0000313" key="7">
    <source>
        <dbReference type="Proteomes" id="UP000306602"/>
    </source>
</evidence>
<feature type="transmembrane region" description="Helical" evidence="5">
    <location>
        <begin position="236"/>
        <end position="255"/>
    </location>
</feature>
<dbReference type="OrthoDB" id="958273at2"/>
<evidence type="ECO:0000256" key="2">
    <source>
        <dbReference type="ARBA" id="ARBA00022692"/>
    </source>
</evidence>
<dbReference type="GO" id="GO:0005886">
    <property type="term" value="C:plasma membrane"/>
    <property type="evidence" value="ECO:0007669"/>
    <property type="project" value="TreeGrafter"/>
</dbReference>
<dbReference type="Pfam" id="PF03595">
    <property type="entry name" value="SLAC1"/>
    <property type="match status" value="1"/>
</dbReference>
<dbReference type="PANTHER" id="PTHR37955">
    <property type="entry name" value="TELLURITE RESISTANCE PROTEIN TEHA"/>
    <property type="match status" value="1"/>
</dbReference>
<feature type="transmembrane region" description="Helical" evidence="5">
    <location>
        <begin position="295"/>
        <end position="313"/>
    </location>
</feature>
<keyword evidence="2 5" id="KW-0812">Transmembrane</keyword>
<accession>A0A4S4NHW5</accession>